<dbReference type="GO" id="GO:0009847">
    <property type="term" value="P:spore germination"/>
    <property type="evidence" value="ECO:0007669"/>
    <property type="project" value="InterPro"/>
</dbReference>
<dbReference type="RefSeq" id="WP_066645826.1">
    <property type="nucleotide sequence ID" value="NZ_CP060286.1"/>
</dbReference>
<dbReference type="AlphaFoldDB" id="A0A6N8HZ53"/>
<dbReference type="Pfam" id="PF14620">
    <property type="entry name" value="YPEB_PepSY1-2"/>
    <property type="match status" value="1"/>
</dbReference>
<evidence type="ECO:0000313" key="4">
    <source>
        <dbReference type="EMBL" id="QNK39290.1"/>
    </source>
</evidence>
<keyword evidence="5" id="KW-1185">Reference proteome</keyword>
<dbReference type="InterPro" id="IPR048402">
    <property type="entry name" value="YpeB_N"/>
</dbReference>
<proteinExistence type="predicted"/>
<dbReference type="EMBL" id="CP060286">
    <property type="protein sequence ID" value="QNK39290.1"/>
    <property type="molecule type" value="Genomic_DNA"/>
</dbReference>
<name>A0A6N8HZ53_9FIRM</name>
<reference evidence="3 5" key="1">
    <citation type="submission" date="2019-09" db="EMBL/GenBank/DDBJ databases">
        <title>Genome sequence of Clostridium sp. EA1.</title>
        <authorList>
            <person name="Poehlein A."/>
            <person name="Bengelsdorf F.R."/>
            <person name="Daniel R."/>
        </authorList>
    </citation>
    <scope>NUCLEOTIDE SEQUENCE [LARGE SCALE GENOMIC DNA]</scope>
    <source>
        <strain evidence="3 5">EA1</strain>
    </source>
</reference>
<dbReference type="OrthoDB" id="2372097at2"/>
<organism evidence="3 5">
    <name type="scientific">Caproicibacter fermentans</name>
    <dbReference type="NCBI Taxonomy" id="2576756"/>
    <lineage>
        <taxon>Bacteria</taxon>
        <taxon>Bacillati</taxon>
        <taxon>Bacillota</taxon>
        <taxon>Clostridia</taxon>
        <taxon>Eubacteriales</taxon>
        <taxon>Acutalibacteraceae</taxon>
        <taxon>Caproicibacter</taxon>
    </lineage>
</organism>
<accession>A0A6N8HZ53</accession>
<evidence type="ECO:0000313" key="5">
    <source>
        <dbReference type="Proteomes" id="UP000469440"/>
    </source>
</evidence>
<gene>
    <name evidence="3" type="primary">ypeB</name>
    <name evidence="3" type="ORF">CAFE_18370</name>
    <name evidence="4" type="ORF">HCR03_11000</name>
</gene>
<sequence>MKKRRIATLAIVLTIILSLGGATVYGYTQAERYKRDLQYGYTRSLSDLRDCVDNIQITLNKAVYANTATEQNGLAAKLMRESSMAKAAISVLPLTENSVDNVSKFITQVGDFSMSLSRKISQGDAISDTEYKSMQNLESYAKKLQKDLQDVDPDFSSTDFNDSLKNTEQDFSNFPSMIYDGPFSDHIGQMKPKLTEGKKTIPQGNAQNLAAAFIGLKQSELTHTQDTEGNMPTYNFTAKDGAIRISVTKAGGYISEMANTRSVGGKKLDYKAASEKARAFLDGRGIQNMKETYYVMNDGICMINYAYLQDGILCYPDLIKVGVALDNGEIVRFQSAGYLMNHKSRTLNASLSSADAQKKVSSSLTVKLSRLALIPTPGLNELLCWEFQCTGNNGDRVLVYINAKTGYEEDILILESSDNGVLAR</sequence>
<evidence type="ECO:0000259" key="1">
    <source>
        <dbReference type="Pfam" id="PF14620"/>
    </source>
</evidence>
<dbReference type="InterPro" id="IPR014239">
    <property type="entry name" value="YpeB_PepSY1-2"/>
</dbReference>
<evidence type="ECO:0000313" key="3">
    <source>
        <dbReference type="EMBL" id="MVB11134.1"/>
    </source>
</evidence>
<dbReference type="Pfam" id="PF20769">
    <property type="entry name" value="YPEB_N"/>
    <property type="match status" value="1"/>
</dbReference>
<accession>A0A7G8T6P9</accession>
<dbReference type="KEGG" id="cfem:HCR03_11000"/>
<protein>
    <submittedName>
        <fullName evidence="4">Germination protein YpeB</fullName>
    </submittedName>
    <submittedName>
        <fullName evidence="3">Sporulation protein YpeB</fullName>
    </submittedName>
</protein>
<evidence type="ECO:0000313" key="6">
    <source>
        <dbReference type="Proteomes" id="UP000515909"/>
    </source>
</evidence>
<feature type="domain" description="Sporulation protein YpeB N-terminal" evidence="2">
    <location>
        <begin position="30"/>
        <end position="157"/>
    </location>
</feature>
<dbReference type="Proteomes" id="UP000515909">
    <property type="component" value="Chromosome"/>
</dbReference>
<evidence type="ECO:0000259" key="2">
    <source>
        <dbReference type="Pfam" id="PF20769"/>
    </source>
</evidence>
<dbReference type="EMBL" id="VWXL01000052">
    <property type="protein sequence ID" value="MVB11134.1"/>
    <property type="molecule type" value="Genomic_DNA"/>
</dbReference>
<reference evidence="4 6" key="2">
    <citation type="submission" date="2020-08" db="EMBL/GenBank/DDBJ databases">
        <title>The isolate Caproiciproducens sp. 7D4C2 produces n-caproate at mildly acidic conditions from hexoses: genome and rBOX comparison with related strains and chain-elongating bacteria.</title>
        <authorList>
            <person name="Esquivel-Elizondo S."/>
            <person name="Bagci C."/>
            <person name="Temovska M."/>
            <person name="Jeon B.S."/>
            <person name="Bessarab I."/>
            <person name="Williams R.B.H."/>
            <person name="Huson D.H."/>
            <person name="Angenent L.T."/>
        </authorList>
    </citation>
    <scope>NUCLEOTIDE SEQUENCE [LARGE SCALE GENOMIC DNA]</scope>
    <source>
        <strain evidence="4 6">7D4C2</strain>
    </source>
</reference>
<feature type="domain" description="Sporulation protein YpeB PepSY1 and PepSY2" evidence="1">
    <location>
        <begin position="161"/>
        <end position="347"/>
    </location>
</feature>
<dbReference type="Proteomes" id="UP000469440">
    <property type="component" value="Unassembled WGS sequence"/>
</dbReference>